<evidence type="ECO:0000313" key="1">
    <source>
        <dbReference type="EMBL" id="NYE42001.1"/>
    </source>
</evidence>
<gene>
    <name evidence="1" type="ORF">HEB29_003012</name>
</gene>
<dbReference type="AlphaFoldDB" id="A0A7Y9HCZ2"/>
<accession>A0A7Y9HCZ2</accession>
<dbReference type="RefSeq" id="WP_179764089.1">
    <property type="nucleotide sequence ID" value="NZ_BAAAUE010000014.1"/>
</dbReference>
<name>A0A7Y9HCZ2_9ACTN</name>
<dbReference type="Proteomes" id="UP000530403">
    <property type="component" value="Unassembled WGS sequence"/>
</dbReference>
<comment type="caution">
    <text evidence="1">The sequence shown here is derived from an EMBL/GenBank/DDBJ whole genome shotgun (WGS) entry which is preliminary data.</text>
</comment>
<reference evidence="1 2" key="1">
    <citation type="submission" date="2020-07" db="EMBL/GenBank/DDBJ databases">
        <title>Sequencing the genomes of 1000 actinobacteria strains.</title>
        <authorList>
            <person name="Klenk H.-P."/>
        </authorList>
    </citation>
    <scope>NUCLEOTIDE SEQUENCE [LARGE SCALE GENOMIC DNA]</scope>
    <source>
        <strain evidence="1 2">DSM 41455</strain>
    </source>
</reference>
<evidence type="ECO:0000313" key="2">
    <source>
        <dbReference type="Proteomes" id="UP000530403"/>
    </source>
</evidence>
<dbReference type="EMBL" id="JACCCF010000001">
    <property type="protein sequence ID" value="NYE42001.1"/>
    <property type="molecule type" value="Genomic_DNA"/>
</dbReference>
<protein>
    <submittedName>
        <fullName evidence="1">Uncharacterized protein</fullName>
    </submittedName>
</protein>
<proteinExistence type="predicted"/>
<sequence>MPDDYLEWLGNESSMADQVDEDGLADAATDAYLSADEEYIPLDDGTGYLAVGGAGGGSIVNAVPSGSSIIAASAAPIVGTRDEVLSGTRPIYLIHRGGQQAEVLPGLMGEVHRQHGRSLSIGTVVGLPSAKDAKLASFFAQASVAALRIADPQCFRLDDKLLRLPKDPIGVRAWDYAPYLATTEDSDWGRQVVAAQRDVGANLLLTPGRALDPDDPQGSLDSLIREADDILAVMERGERLALNLTIPSRWLSGEALRNRLLDEILDQDQFDVLYVRTQWAQDKAFSPTEDAALLGGIKKLANLCQDEGKCLLMPQTGITGWLSLAHGASGYGIGLSGADQNFAEFVPRRGRKGQQRAQRYFESQMLHTVDRAAHTVVQSVPGYIECSCPYCPRLFGSEPWSHPFAALHHLFMMGALTAKVHEDSARGGRHGAVRRIVTSARRWTSGLPLGPSEVPRHLAAWDQGL</sequence>
<organism evidence="1 2">
    <name type="scientific">Streptomyces fulvorobeus</name>
    <dbReference type="NCBI Taxonomy" id="284028"/>
    <lineage>
        <taxon>Bacteria</taxon>
        <taxon>Bacillati</taxon>
        <taxon>Actinomycetota</taxon>
        <taxon>Actinomycetes</taxon>
        <taxon>Kitasatosporales</taxon>
        <taxon>Streptomycetaceae</taxon>
        <taxon>Streptomyces</taxon>
    </lineage>
</organism>